<reference evidence="2 3" key="1">
    <citation type="journal article" date="2017" name="Curr. Biol.">
        <title>Genome architecture and evolution of a unichromosomal asexual nematode.</title>
        <authorList>
            <person name="Fradin H."/>
            <person name="Zegar C."/>
            <person name="Gutwein M."/>
            <person name="Lucas J."/>
            <person name="Kovtun M."/>
            <person name="Corcoran D."/>
            <person name="Baugh L.R."/>
            <person name="Kiontke K."/>
            <person name="Gunsalus K."/>
            <person name="Fitch D.H."/>
            <person name="Piano F."/>
        </authorList>
    </citation>
    <scope>NUCLEOTIDE SEQUENCE [LARGE SCALE GENOMIC DNA]</scope>
    <source>
        <strain evidence="2">PF1309</strain>
    </source>
</reference>
<dbReference type="Proteomes" id="UP000218231">
    <property type="component" value="Unassembled WGS sequence"/>
</dbReference>
<gene>
    <name evidence="2" type="ORF">WR25_18339</name>
</gene>
<evidence type="ECO:0000313" key="2">
    <source>
        <dbReference type="EMBL" id="PAV90875.1"/>
    </source>
</evidence>
<accession>A0A2A2LY16</accession>
<name>A0A2A2LY16_9BILA</name>
<feature type="region of interest" description="Disordered" evidence="1">
    <location>
        <begin position="1"/>
        <end position="20"/>
    </location>
</feature>
<organism evidence="2 3">
    <name type="scientific">Diploscapter pachys</name>
    <dbReference type="NCBI Taxonomy" id="2018661"/>
    <lineage>
        <taxon>Eukaryota</taxon>
        <taxon>Metazoa</taxon>
        <taxon>Ecdysozoa</taxon>
        <taxon>Nematoda</taxon>
        <taxon>Chromadorea</taxon>
        <taxon>Rhabditida</taxon>
        <taxon>Rhabditina</taxon>
        <taxon>Rhabditomorpha</taxon>
        <taxon>Rhabditoidea</taxon>
        <taxon>Rhabditidae</taxon>
        <taxon>Diploscapter</taxon>
    </lineage>
</organism>
<protein>
    <submittedName>
        <fullName evidence="2">Uncharacterized protein</fullName>
    </submittedName>
</protein>
<keyword evidence="3" id="KW-1185">Reference proteome</keyword>
<comment type="caution">
    <text evidence="2">The sequence shown here is derived from an EMBL/GenBank/DDBJ whole genome shotgun (WGS) entry which is preliminary data.</text>
</comment>
<evidence type="ECO:0000313" key="3">
    <source>
        <dbReference type="Proteomes" id="UP000218231"/>
    </source>
</evidence>
<evidence type="ECO:0000256" key="1">
    <source>
        <dbReference type="SAM" id="MobiDB-lite"/>
    </source>
</evidence>
<dbReference type="EMBL" id="LIAE01006348">
    <property type="protein sequence ID" value="PAV90875.1"/>
    <property type="molecule type" value="Genomic_DNA"/>
</dbReference>
<sequence length="90" mass="10007">MGRKRNRSARGKDDRGNGRAARAVAGLLAAASASASASRSTHCTTTSIRRTFFHLERASTGEVQHDSKHLDGIEWKWREMLVDNNWLLAE</sequence>
<dbReference type="AlphaFoldDB" id="A0A2A2LY16"/>
<proteinExistence type="predicted"/>